<evidence type="ECO:0000313" key="4">
    <source>
        <dbReference type="Proteomes" id="UP000275078"/>
    </source>
</evidence>
<dbReference type="PROSITE" id="PS51505">
    <property type="entry name" value="SCA7"/>
    <property type="match status" value="1"/>
</dbReference>
<name>A0A3N4I4C5_ASCIM</name>
<dbReference type="PANTHER" id="PTHR47805">
    <property type="entry name" value="SAGA-ASSOCIATED FACTOR 73"/>
    <property type="match status" value="1"/>
</dbReference>
<keyword evidence="4" id="KW-1185">Reference proteome</keyword>
<dbReference type="OrthoDB" id="21678at2759"/>
<feature type="region of interest" description="Disordered" evidence="1">
    <location>
        <begin position="1"/>
        <end position="23"/>
    </location>
</feature>
<feature type="compositionally biased region" description="Gly residues" evidence="1">
    <location>
        <begin position="172"/>
        <end position="186"/>
    </location>
</feature>
<reference evidence="3 4" key="1">
    <citation type="journal article" date="2018" name="Nat. Ecol. Evol.">
        <title>Pezizomycetes genomes reveal the molecular basis of ectomycorrhizal truffle lifestyle.</title>
        <authorList>
            <person name="Murat C."/>
            <person name="Payen T."/>
            <person name="Noel B."/>
            <person name="Kuo A."/>
            <person name="Morin E."/>
            <person name="Chen J."/>
            <person name="Kohler A."/>
            <person name="Krizsan K."/>
            <person name="Balestrini R."/>
            <person name="Da Silva C."/>
            <person name="Montanini B."/>
            <person name="Hainaut M."/>
            <person name="Levati E."/>
            <person name="Barry K.W."/>
            <person name="Belfiori B."/>
            <person name="Cichocki N."/>
            <person name="Clum A."/>
            <person name="Dockter R.B."/>
            <person name="Fauchery L."/>
            <person name="Guy J."/>
            <person name="Iotti M."/>
            <person name="Le Tacon F."/>
            <person name="Lindquist E.A."/>
            <person name="Lipzen A."/>
            <person name="Malagnac F."/>
            <person name="Mello A."/>
            <person name="Molinier V."/>
            <person name="Miyauchi S."/>
            <person name="Poulain J."/>
            <person name="Riccioni C."/>
            <person name="Rubini A."/>
            <person name="Sitrit Y."/>
            <person name="Splivallo R."/>
            <person name="Traeger S."/>
            <person name="Wang M."/>
            <person name="Zifcakova L."/>
            <person name="Wipf D."/>
            <person name="Zambonelli A."/>
            <person name="Paolocci F."/>
            <person name="Nowrousian M."/>
            <person name="Ottonello S."/>
            <person name="Baldrian P."/>
            <person name="Spatafora J.W."/>
            <person name="Henrissat B."/>
            <person name="Nagy L.G."/>
            <person name="Aury J.M."/>
            <person name="Wincker P."/>
            <person name="Grigoriev I.V."/>
            <person name="Bonfante P."/>
            <person name="Martin F.M."/>
        </authorList>
    </citation>
    <scope>NUCLEOTIDE SEQUENCE [LARGE SCALE GENOMIC DNA]</scope>
    <source>
        <strain evidence="3 4">RN42</strain>
    </source>
</reference>
<dbReference type="Gene3D" id="6.10.140.670">
    <property type="match status" value="1"/>
</dbReference>
<sequence length="228" mass="24159">MKKKKEKPAKPAPKPKEPVDVETKCGVPLPLGGYCARSLTCKSHSMGAKRAVPGRSQPYDILLAQHQKKNQARIQKQQMAEKHPDAPDADTLSTIDSDEETEAVMSALARYNPQPIVQPVHTPIGKQFALNHMCGLLRSALEQSQSHRQQTGTLGTRVVNGVVESTPSDYGFGNGAGTGGPGGMSGMGSPMDMEVGMMGGVVGRIARPGSLSQQGRKSSLSQSISQTA</sequence>
<dbReference type="InterPro" id="IPR013243">
    <property type="entry name" value="SCA7_dom"/>
</dbReference>
<dbReference type="AlphaFoldDB" id="A0A3N4I4C5"/>
<dbReference type="InterPro" id="IPR037804">
    <property type="entry name" value="SGF73"/>
</dbReference>
<feature type="domain" description="SCA7" evidence="2">
    <location>
        <begin position="12"/>
        <end position="78"/>
    </location>
</feature>
<accession>A0A3N4I4C5</accession>
<gene>
    <name evidence="3" type="ORF">BJ508DRAFT_415149</name>
</gene>
<evidence type="ECO:0000313" key="3">
    <source>
        <dbReference type="EMBL" id="RPA80889.1"/>
    </source>
</evidence>
<dbReference type="PANTHER" id="PTHR47805:SF1">
    <property type="entry name" value="SAGA-ASSOCIATED FACTOR 73"/>
    <property type="match status" value="1"/>
</dbReference>
<dbReference type="GO" id="GO:1904802">
    <property type="term" value="P:RITS complex assembly"/>
    <property type="evidence" value="ECO:0007669"/>
    <property type="project" value="TreeGrafter"/>
</dbReference>
<feature type="region of interest" description="Disordered" evidence="1">
    <location>
        <begin position="169"/>
        <end position="188"/>
    </location>
</feature>
<organism evidence="3 4">
    <name type="scientific">Ascobolus immersus RN42</name>
    <dbReference type="NCBI Taxonomy" id="1160509"/>
    <lineage>
        <taxon>Eukaryota</taxon>
        <taxon>Fungi</taxon>
        <taxon>Dikarya</taxon>
        <taxon>Ascomycota</taxon>
        <taxon>Pezizomycotina</taxon>
        <taxon>Pezizomycetes</taxon>
        <taxon>Pezizales</taxon>
        <taxon>Ascobolaceae</taxon>
        <taxon>Ascobolus</taxon>
    </lineage>
</organism>
<evidence type="ECO:0000259" key="2">
    <source>
        <dbReference type="PROSITE" id="PS51505"/>
    </source>
</evidence>
<dbReference type="GO" id="GO:0031048">
    <property type="term" value="P:regulatory ncRNA-mediated heterochromatin formation"/>
    <property type="evidence" value="ECO:0007669"/>
    <property type="project" value="TreeGrafter"/>
</dbReference>
<feature type="compositionally biased region" description="Basic and acidic residues" evidence="1">
    <location>
        <begin position="14"/>
        <end position="23"/>
    </location>
</feature>
<feature type="region of interest" description="Disordered" evidence="1">
    <location>
        <begin position="204"/>
        <end position="228"/>
    </location>
</feature>
<dbReference type="GO" id="GO:0006357">
    <property type="term" value="P:regulation of transcription by RNA polymerase II"/>
    <property type="evidence" value="ECO:0007669"/>
    <property type="project" value="TreeGrafter"/>
</dbReference>
<dbReference type="STRING" id="1160509.A0A3N4I4C5"/>
<protein>
    <submittedName>
        <fullName evidence="3">SCA7-domain-containing protein</fullName>
    </submittedName>
</protein>
<dbReference type="Pfam" id="PF08313">
    <property type="entry name" value="SCA7"/>
    <property type="match status" value="1"/>
</dbReference>
<evidence type="ECO:0000256" key="1">
    <source>
        <dbReference type="SAM" id="MobiDB-lite"/>
    </source>
</evidence>
<feature type="compositionally biased region" description="Polar residues" evidence="1">
    <location>
        <begin position="210"/>
        <end position="228"/>
    </location>
</feature>
<dbReference type="Proteomes" id="UP000275078">
    <property type="component" value="Unassembled WGS sequence"/>
</dbReference>
<dbReference type="GO" id="GO:0000124">
    <property type="term" value="C:SAGA complex"/>
    <property type="evidence" value="ECO:0007669"/>
    <property type="project" value="InterPro"/>
</dbReference>
<dbReference type="EMBL" id="ML119684">
    <property type="protein sequence ID" value="RPA80889.1"/>
    <property type="molecule type" value="Genomic_DNA"/>
</dbReference>
<feature type="region of interest" description="Disordered" evidence="1">
    <location>
        <begin position="67"/>
        <end position="93"/>
    </location>
</feature>
<proteinExistence type="predicted"/>